<dbReference type="Proteomes" id="UP001215598">
    <property type="component" value="Unassembled WGS sequence"/>
</dbReference>
<dbReference type="EMBL" id="JARKIB010000083">
    <property type="protein sequence ID" value="KAJ7745270.1"/>
    <property type="molecule type" value="Genomic_DNA"/>
</dbReference>
<dbReference type="Gene3D" id="3.40.50.300">
    <property type="entry name" value="P-loop containing nucleotide triphosphate hydrolases"/>
    <property type="match status" value="1"/>
</dbReference>
<sequence length="832" mass="92739">MSTHSTQPKPEMGHKVKGGFHKIERKVKEGLHKVFSKSEQPSRSTTPVPSNLEGSSLGGTATNPESASKDVHNGEDAVKGADTTQTDTSGTVPSEPDNFDYEEWKIDGNTVSQFLEWGKARGNEKSKWTGLIEKIDGVLEKVDEILESESFAAVTDLIPDNPVPVKSLVNVLVNVVRLGIKVSGIRREVFEFARKTIEDICDIIKASGDSQTAKENLQAICAVVNNICKWANELVRENPLRMSFHVNNLEEWKSKLKEAKDKLMARTILTTAKITEATNITVLKSSRTVETMYNKDVIRDNLDSITKTLASHVAAQHKFTDQSKTFCAPGTRVEIQHEIEQWLSPQTSSSEHIFWITGIAGSGKSTLSATVAETLRTKGTPVAAQFFISRNIPETIDPEKVIPTIAQQLSEFSPAAAHIIQDALQHGFIPFKKLGEQVEKLLLAPIRELSPAIVVILIDALDELHNADSSAKEILSSITASDLPENVRFVITSRPGSWADSIFKTRLKQCALETKSSVEEVHNLIVTRMQEITPKEEGWDDWPTKAQMDGLSNKAEGLFHYAATALHWIEEQIIIQDTSCQSWVFQKLDQLGMSELNGLYKLILTSFNRGVQDEQQQKDRLRYFQHIIGTILVLQEPLTTHQIMALLNDIPTEELSVKHFLQQFRSVLVPGTTAEFKDATPQIHKTFRDYVMKTAPEEFRISTGHAHFVTARSCLEVIATAASQPTVAVDYSVQHWHTHLREAAEGGTDFGDKERIWDLLETMKEEAVVNVWKTESWSVFCNVAAAGWKLFEQDTYEDRMVGISNIVMKAKVRDRSTLKGMSTLIGSKSAGS</sequence>
<proteinExistence type="predicted"/>
<dbReference type="Pfam" id="PF24883">
    <property type="entry name" value="NPHP3_N"/>
    <property type="match status" value="1"/>
</dbReference>
<evidence type="ECO:0000313" key="5">
    <source>
        <dbReference type="Proteomes" id="UP001215598"/>
    </source>
</evidence>
<dbReference type="PANTHER" id="PTHR10039">
    <property type="entry name" value="AMELOGENIN"/>
    <property type="match status" value="1"/>
</dbReference>
<comment type="caution">
    <text evidence="4">The sequence shown here is derived from an EMBL/GenBank/DDBJ whole genome shotgun (WGS) entry which is preliminary data.</text>
</comment>
<feature type="compositionally biased region" description="Polar residues" evidence="2">
    <location>
        <begin position="82"/>
        <end position="92"/>
    </location>
</feature>
<keyword evidence="5" id="KW-1185">Reference proteome</keyword>
<feature type="compositionally biased region" description="Polar residues" evidence="2">
    <location>
        <begin position="37"/>
        <end position="66"/>
    </location>
</feature>
<feature type="compositionally biased region" description="Basic and acidic residues" evidence="2">
    <location>
        <begin position="67"/>
        <end position="79"/>
    </location>
</feature>
<dbReference type="SUPFAM" id="SSF52540">
    <property type="entry name" value="P-loop containing nucleoside triphosphate hydrolases"/>
    <property type="match status" value="1"/>
</dbReference>
<evidence type="ECO:0000256" key="2">
    <source>
        <dbReference type="SAM" id="MobiDB-lite"/>
    </source>
</evidence>
<organism evidence="4 5">
    <name type="scientific">Mycena metata</name>
    <dbReference type="NCBI Taxonomy" id="1033252"/>
    <lineage>
        <taxon>Eukaryota</taxon>
        <taxon>Fungi</taxon>
        <taxon>Dikarya</taxon>
        <taxon>Basidiomycota</taxon>
        <taxon>Agaricomycotina</taxon>
        <taxon>Agaricomycetes</taxon>
        <taxon>Agaricomycetidae</taxon>
        <taxon>Agaricales</taxon>
        <taxon>Marasmiineae</taxon>
        <taxon>Mycenaceae</taxon>
        <taxon>Mycena</taxon>
    </lineage>
</organism>
<dbReference type="InterPro" id="IPR056884">
    <property type="entry name" value="NPHP3-like_N"/>
</dbReference>
<evidence type="ECO:0000256" key="1">
    <source>
        <dbReference type="ARBA" id="ARBA00022737"/>
    </source>
</evidence>
<reference evidence="4" key="1">
    <citation type="submission" date="2023-03" db="EMBL/GenBank/DDBJ databases">
        <title>Massive genome expansion in bonnet fungi (Mycena s.s.) driven by repeated elements and novel gene families across ecological guilds.</title>
        <authorList>
            <consortium name="Lawrence Berkeley National Laboratory"/>
            <person name="Harder C.B."/>
            <person name="Miyauchi S."/>
            <person name="Viragh M."/>
            <person name="Kuo A."/>
            <person name="Thoen E."/>
            <person name="Andreopoulos B."/>
            <person name="Lu D."/>
            <person name="Skrede I."/>
            <person name="Drula E."/>
            <person name="Henrissat B."/>
            <person name="Morin E."/>
            <person name="Kohler A."/>
            <person name="Barry K."/>
            <person name="LaButti K."/>
            <person name="Morin E."/>
            <person name="Salamov A."/>
            <person name="Lipzen A."/>
            <person name="Mereny Z."/>
            <person name="Hegedus B."/>
            <person name="Baldrian P."/>
            <person name="Stursova M."/>
            <person name="Weitz H."/>
            <person name="Taylor A."/>
            <person name="Grigoriev I.V."/>
            <person name="Nagy L.G."/>
            <person name="Martin F."/>
            <person name="Kauserud H."/>
        </authorList>
    </citation>
    <scope>NUCLEOTIDE SEQUENCE</scope>
    <source>
        <strain evidence="4">CBHHK182m</strain>
    </source>
</reference>
<accession>A0AAD7ILZ8</accession>
<dbReference type="PANTHER" id="PTHR10039:SF17">
    <property type="entry name" value="FUNGAL STAND N-TERMINAL GOODBYE DOMAIN-CONTAINING PROTEIN-RELATED"/>
    <property type="match status" value="1"/>
</dbReference>
<dbReference type="InterPro" id="IPR027417">
    <property type="entry name" value="P-loop_NTPase"/>
</dbReference>
<evidence type="ECO:0000313" key="4">
    <source>
        <dbReference type="EMBL" id="KAJ7745270.1"/>
    </source>
</evidence>
<protein>
    <recommendedName>
        <fullName evidence="3">NACHT domain-containing protein</fullName>
    </recommendedName>
</protein>
<keyword evidence="1" id="KW-0677">Repeat</keyword>
<name>A0AAD7ILZ8_9AGAR</name>
<dbReference type="InterPro" id="IPR007111">
    <property type="entry name" value="NACHT_NTPase"/>
</dbReference>
<gene>
    <name evidence="4" type="ORF">B0H16DRAFT_975620</name>
</gene>
<evidence type="ECO:0000259" key="3">
    <source>
        <dbReference type="PROSITE" id="PS50837"/>
    </source>
</evidence>
<dbReference type="AlphaFoldDB" id="A0AAD7ILZ8"/>
<feature type="domain" description="NACHT" evidence="3">
    <location>
        <begin position="352"/>
        <end position="497"/>
    </location>
</feature>
<feature type="compositionally biased region" description="Basic residues" evidence="2">
    <location>
        <begin position="15"/>
        <end position="25"/>
    </location>
</feature>
<dbReference type="PROSITE" id="PS50837">
    <property type="entry name" value="NACHT"/>
    <property type="match status" value="1"/>
</dbReference>
<feature type="region of interest" description="Disordered" evidence="2">
    <location>
        <begin position="1"/>
        <end position="103"/>
    </location>
</feature>